<name>A0A1Y0Y2L1_ACEPA</name>
<dbReference type="OrthoDB" id="7064278at2"/>
<sequence length="240" mass="28520">MKIYFDRQIYIYYDEREELKDKICNDQREGHVFLYSPAHIEEIALDAASGNEHRLENELNKIIKITNQFSFVSQDHIKCRIILDKVHSCLSRVRDNNGLSETERAKSMQKQMSMHLVGLVDKKIKRILSHKKYDEIFSFKDIKKEAEDNLNKYKKYESNFSERRNLIAMLFMILEKYGWKQSSDPKKAGNNMHDVTHAIYASYGDIFVTNDQRLKDLSKAVFMFMGLKTEVIYYPEYLTW</sequence>
<reference evidence="1 2" key="1">
    <citation type="submission" date="2017-05" db="EMBL/GenBank/DDBJ databases">
        <title>Genome sequence of Acetobacter pasteurianus subsp. pasteurianus strain SRCM101342.</title>
        <authorList>
            <person name="Cho S.H."/>
        </authorList>
    </citation>
    <scope>NUCLEOTIDE SEQUENCE [LARGE SCALE GENOMIC DNA]</scope>
    <source>
        <strain evidence="1 2">SRCM101342</strain>
        <plasmid evidence="2">pap1342-3</plasmid>
    </source>
</reference>
<organism evidence="1 2">
    <name type="scientific">Acetobacter pasteurianus subsp. pasteurianus</name>
    <dbReference type="NCBI Taxonomy" id="481145"/>
    <lineage>
        <taxon>Bacteria</taxon>
        <taxon>Pseudomonadati</taxon>
        <taxon>Pseudomonadota</taxon>
        <taxon>Alphaproteobacteria</taxon>
        <taxon>Acetobacterales</taxon>
        <taxon>Acetobacteraceae</taxon>
        <taxon>Acetobacter</taxon>
    </lineage>
</organism>
<dbReference type="AlphaFoldDB" id="A0A1Y0Y2L1"/>
<dbReference type="Proteomes" id="UP000196205">
    <property type="component" value="Plasmid pAP1342-3"/>
</dbReference>
<geneLocation type="plasmid" evidence="2">
    <name>pap1342-3</name>
</geneLocation>
<accession>A0A1Y0Y2L1</accession>
<keyword evidence="1" id="KW-0614">Plasmid</keyword>
<evidence type="ECO:0000313" key="1">
    <source>
        <dbReference type="EMBL" id="ARW49448.1"/>
    </source>
</evidence>
<evidence type="ECO:0000313" key="2">
    <source>
        <dbReference type="Proteomes" id="UP000196205"/>
    </source>
</evidence>
<dbReference type="RefSeq" id="WP_087652345.1">
    <property type="nucleotide sequence ID" value="NZ_CP021512.1"/>
</dbReference>
<proteinExistence type="predicted"/>
<dbReference type="EMBL" id="CP021512">
    <property type="protein sequence ID" value="ARW49448.1"/>
    <property type="molecule type" value="Genomic_DNA"/>
</dbReference>
<protein>
    <submittedName>
        <fullName evidence="1">Uncharacterized protein</fullName>
    </submittedName>
</protein>
<gene>
    <name evidence="1" type="ORF">S1001342_03158</name>
</gene>